<reference evidence="2 3" key="1">
    <citation type="submission" date="2023-04" db="EMBL/GenBank/DDBJ databases">
        <title>Jannaschia ovalis sp. nov., a marine bacterium isolated from sea tidal flat.</title>
        <authorList>
            <person name="Kwon D.Y."/>
            <person name="Kim J.-J."/>
        </authorList>
    </citation>
    <scope>NUCLEOTIDE SEQUENCE [LARGE SCALE GENOMIC DNA]</scope>
    <source>
        <strain evidence="2 3">GRR-S6-38</strain>
    </source>
</reference>
<accession>A0ABY8L988</accession>
<protein>
    <submittedName>
        <fullName evidence="2">Uncharacterized protein</fullName>
    </submittedName>
</protein>
<dbReference type="RefSeq" id="WP_279963751.1">
    <property type="nucleotide sequence ID" value="NZ_CP122537.1"/>
</dbReference>
<evidence type="ECO:0000313" key="2">
    <source>
        <dbReference type="EMBL" id="WGH77177.1"/>
    </source>
</evidence>
<feature type="compositionally biased region" description="Low complexity" evidence="1">
    <location>
        <begin position="1"/>
        <end position="16"/>
    </location>
</feature>
<feature type="region of interest" description="Disordered" evidence="1">
    <location>
        <begin position="1"/>
        <end position="85"/>
    </location>
</feature>
<keyword evidence="3" id="KW-1185">Reference proteome</keyword>
<dbReference type="Proteomes" id="UP001243420">
    <property type="component" value="Chromosome"/>
</dbReference>
<name>A0ABY8L988_9RHOB</name>
<feature type="region of interest" description="Disordered" evidence="1">
    <location>
        <begin position="196"/>
        <end position="215"/>
    </location>
</feature>
<feature type="compositionally biased region" description="Basic and acidic residues" evidence="1">
    <location>
        <begin position="45"/>
        <end position="70"/>
    </location>
</feature>
<evidence type="ECO:0000313" key="3">
    <source>
        <dbReference type="Proteomes" id="UP001243420"/>
    </source>
</evidence>
<proteinExistence type="predicted"/>
<dbReference type="EMBL" id="CP122537">
    <property type="protein sequence ID" value="WGH77177.1"/>
    <property type="molecule type" value="Genomic_DNA"/>
</dbReference>
<evidence type="ECO:0000256" key="1">
    <source>
        <dbReference type="SAM" id="MobiDB-lite"/>
    </source>
</evidence>
<gene>
    <name evidence="2" type="ORF">P8627_08895</name>
</gene>
<sequence length="238" mass="25448">MQVAMAAPHMPRAPAPVEKRAEPVERGGGGGAPGVHPLRAGGARKLREDAAQFGQDVRDRRAAGAADHRGGRVIGGDRLARGRGQRVVERAARGDGLEFAVGREAPHPQHPVHHRPRAAQRETVALSRDRQHVAVDHRRRGGVELQLAQKQGVAPFRGAHVHVVVDHGPFELQRDRAAEEDIGAVGLDDLDRCVVGGRGIQRPKGGGRRQEGDGLGLVQWADSRLVDRSIGARRAGGP</sequence>
<organism evidence="2 3">
    <name type="scientific">Jannaschia ovalis</name>
    <dbReference type="NCBI Taxonomy" id="3038773"/>
    <lineage>
        <taxon>Bacteria</taxon>
        <taxon>Pseudomonadati</taxon>
        <taxon>Pseudomonadota</taxon>
        <taxon>Alphaproteobacteria</taxon>
        <taxon>Rhodobacterales</taxon>
        <taxon>Roseobacteraceae</taxon>
        <taxon>Jannaschia</taxon>
    </lineage>
</organism>